<gene>
    <name evidence="1" type="ORF">ACFPOF_05575</name>
</gene>
<dbReference type="RefSeq" id="WP_378130414.1">
    <property type="nucleotide sequence ID" value="NZ_JBHSMI010000009.1"/>
</dbReference>
<organism evidence="1 2">
    <name type="scientific">Cohnella soli</name>
    <dbReference type="NCBI Taxonomy" id="425005"/>
    <lineage>
        <taxon>Bacteria</taxon>
        <taxon>Bacillati</taxon>
        <taxon>Bacillota</taxon>
        <taxon>Bacilli</taxon>
        <taxon>Bacillales</taxon>
        <taxon>Paenibacillaceae</taxon>
        <taxon>Cohnella</taxon>
    </lineage>
</organism>
<keyword evidence="2" id="KW-1185">Reference proteome</keyword>
<dbReference type="EMBL" id="JBHSMI010000009">
    <property type="protein sequence ID" value="MFC5402202.1"/>
    <property type="molecule type" value="Genomic_DNA"/>
</dbReference>
<comment type="caution">
    <text evidence="1">The sequence shown here is derived from an EMBL/GenBank/DDBJ whole genome shotgun (WGS) entry which is preliminary data.</text>
</comment>
<name>A0ABW0HT64_9BACL</name>
<evidence type="ECO:0000313" key="2">
    <source>
        <dbReference type="Proteomes" id="UP001596113"/>
    </source>
</evidence>
<evidence type="ECO:0000313" key="1">
    <source>
        <dbReference type="EMBL" id="MFC5402202.1"/>
    </source>
</evidence>
<sequence length="47" mass="5326">MRKKAIASLRDGRFPIKGGDKNDFGENHALHDVREQVHRLGEVAENL</sequence>
<dbReference type="Proteomes" id="UP001596113">
    <property type="component" value="Unassembled WGS sequence"/>
</dbReference>
<accession>A0ABW0HT64</accession>
<reference evidence="2" key="1">
    <citation type="journal article" date="2019" name="Int. J. Syst. Evol. Microbiol.">
        <title>The Global Catalogue of Microorganisms (GCM) 10K type strain sequencing project: providing services to taxonomists for standard genome sequencing and annotation.</title>
        <authorList>
            <consortium name="The Broad Institute Genomics Platform"/>
            <consortium name="The Broad Institute Genome Sequencing Center for Infectious Disease"/>
            <person name="Wu L."/>
            <person name="Ma J."/>
        </authorList>
    </citation>
    <scope>NUCLEOTIDE SEQUENCE [LARGE SCALE GENOMIC DNA]</scope>
    <source>
        <strain evidence="2">CGMCC 1.18575</strain>
    </source>
</reference>
<proteinExistence type="predicted"/>
<protein>
    <submittedName>
        <fullName evidence="1">Uncharacterized protein</fullName>
    </submittedName>
</protein>